<keyword evidence="1" id="KW-0812">Transmembrane</keyword>
<protein>
    <submittedName>
        <fullName evidence="2">Uncharacterized protein</fullName>
    </submittedName>
</protein>
<feature type="non-terminal residue" evidence="2">
    <location>
        <position position="132"/>
    </location>
</feature>
<gene>
    <name evidence="2" type="ORF">S12H4_28517</name>
</gene>
<feature type="transmembrane region" description="Helical" evidence="1">
    <location>
        <begin position="91"/>
        <end position="116"/>
    </location>
</feature>
<keyword evidence="1" id="KW-0472">Membrane</keyword>
<proteinExistence type="predicted"/>
<name>X1TFU7_9ZZZZ</name>
<accession>X1TFU7</accession>
<dbReference type="EMBL" id="BARW01016362">
    <property type="protein sequence ID" value="GAI90231.1"/>
    <property type="molecule type" value="Genomic_DNA"/>
</dbReference>
<evidence type="ECO:0000256" key="1">
    <source>
        <dbReference type="SAM" id="Phobius"/>
    </source>
</evidence>
<sequence length="132" mass="14985">MYFDYKWVYLPPYNESEVARRPEIAGHYGEMPEAFIVAIKEKTGFEGYELQDYIDLLMVDLFTGWDLAGWIDLQYQIQADRRAKFSRFKTFLFTVMAACIAIPVIVTAITAATAAVTTSTSMALSTFGKIKL</sequence>
<comment type="caution">
    <text evidence="2">The sequence shown here is derived from an EMBL/GenBank/DDBJ whole genome shotgun (WGS) entry which is preliminary data.</text>
</comment>
<dbReference type="AlphaFoldDB" id="X1TFU7"/>
<reference evidence="2" key="1">
    <citation type="journal article" date="2014" name="Front. Microbiol.">
        <title>High frequency of phylogenetically diverse reductive dehalogenase-homologous genes in deep subseafloor sedimentary metagenomes.</title>
        <authorList>
            <person name="Kawai M."/>
            <person name="Futagami T."/>
            <person name="Toyoda A."/>
            <person name="Takaki Y."/>
            <person name="Nishi S."/>
            <person name="Hori S."/>
            <person name="Arai W."/>
            <person name="Tsubouchi T."/>
            <person name="Morono Y."/>
            <person name="Uchiyama I."/>
            <person name="Ito T."/>
            <person name="Fujiyama A."/>
            <person name="Inagaki F."/>
            <person name="Takami H."/>
        </authorList>
    </citation>
    <scope>NUCLEOTIDE SEQUENCE</scope>
    <source>
        <strain evidence="2">Expedition CK06-06</strain>
    </source>
</reference>
<keyword evidence="1" id="KW-1133">Transmembrane helix</keyword>
<evidence type="ECO:0000313" key="2">
    <source>
        <dbReference type="EMBL" id="GAI90231.1"/>
    </source>
</evidence>
<organism evidence="2">
    <name type="scientific">marine sediment metagenome</name>
    <dbReference type="NCBI Taxonomy" id="412755"/>
    <lineage>
        <taxon>unclassified sequences</taxon>
        <taxon>metagenomes</taxon>
        <taxon>ecological metagenomes</taxon>
    </lineage>
</organism>